<evidence type="ECO:0000313" key="1">
    <source>
        <dbReference type="EMBL" id="AXH68899.1"/>
    </source>
</evidence>
<evidence type="ECO:0000313" key="2">
    <source>
        <dbReference type="Proteomes" id="UP000259914"/>
    </source>
</evidence>
<dbReference type="EMBL" id="MH590589">
    <property type="protein sequence ID" value="AXH68899.1"/>
    <property type="molecule type" value="Genomic_DNA"/>
</dbReference>
<gene>
    <name evidence="1" type="primary">220</name>
    <name evidence="1" type="ORF">SEA_SPARKLEGODDESS_220</name>
</gene>
<proteinExistence type="predicted"/>
<name>A0A345MEB8_9CAUD</name>
<accession>A0A345MEB8</accession>
<organism evidence="1 2">
    <name type="scientific">Streptomyces phage SparkleGoddess</name>
    <dbReference type="NCBI Taxonomy" id="2283305"/>
    <lineage>
        <taxon>Viruses</taxon>
        <taxon>Duplodnaviria</taxon>
        <taxon>Heunggongvirae</taxon>
        <taxon>Uroviricota</taxon>
        <taxon>Caudoviricetes</taxon>
        <taxon>Stanwilliamsviridae</taxon>
        <taxon>Loccivirinae</taxon>
        <taxon>Gilsonvirus</taxon>
        <taxon>Gilsonvirus comrade</taxon>
    </lineage>
</organism>
<protein>
    <submittedName>
        <fullName evidence="1">Uncharacterized protein</fullName>
    </submittedName>
</protein>
<reference evidence="1 2" key="1">
    <citation type="submission" date="2018-07" db="EMBL/GenBank/DDBJ databases">
        <authorList>
            <person name="Dixon J."/>
            <person name="Knudsen H.R."/>
            <person name="Rock W."/>
            <person name="Scott A.N."/>
            <person name="Walsdorf S.L."/>
            <person name="Layton S.R."/>
            <person name="Nayek S."/>
            <person name="Kim T."/>
            <person name="Hughes L.E."/>
            <person name="Garlena R.A."/>
            <person name="Russell D.A."/>
            <person name="Pope W.H."/>
            <person name="Jacobs-Sera D."/>
            <person name="Hatfull G.F."/>
        </authorList>
    </citation>
    <scope>NUCLEOTIDE SEQUENCE [LARGE SCALE GENOMIC DNA]</scope>
</reference>
<sequence>MEMINLSKAMRTEVVDGRIYFDLEQLLGIMYDVCNKSAVMATDHQDPVLGTMTLGVANMCKALDDVLTLQKEAHGLTHPKAT</sequence>
<dbReference type="Proteomes" id="UP000259914">
    <property type="component" value="Segment"/>
</dbReference>